<dbReference type="OrthoDB" id="4225815at2759"/>
<reference evidence="8" key="1">
    <citation type="submission" date="2022-07" db="EMBL/GenBank/DDBJ databases">
        <title>The genome of Lyophyllum shimeji provides insight into the initial evolution of ectomycorrhizal fungal genome.</title>
        <authorList>
            <person name="Kobayashi Y."/>
            <person name="Shibata T."/>
            <person name="Hirakawa H."/>
            <person name="Shigenobu S."/>
            <person name="Nishiyama T."/>
            <person name="Yamada A."/>
            <person name="Hasebe M."/>
            <person name="Kawaguchi M."/>
        </authorList>
    </citation>
    <scope>NUCLEOTIDE SEQUENCE</scope>
    <source>
        <strain evidence="8">AT787</strain>
    </source>
</reference>
<evidence type="ECO:0000256" key="5">
    <source>
        <dbReference type="ARBA" id="ARBA00022729"/>
    </source>
</evidence>
<evidence type="ECO:0000256" key="3">
    <source>
        <dbReference type="ARBA" id="ARBA00022512"/>
    </source>
</evidence>
<dbReference type="Pfam" id="PF01185">
    <property type="entry name" value="Hydrophobin"/>
    <property type="match status" value="1"/>
</dbReference>
<proteinExistence type="inferred from homology"/>
<dbReference type="GO" id="GO:0005199">
    <property type="term" value="F:structural constituent of cell wall"/>
    <property type="evidence" value="ECO:0007669"/>
    <property type="project" value="InterPro"/>
</dbReference>
<dbReference type="SMART" id="SM00075">
    <property type="entry name" value="HYDRO"/>
    <property type="match status" value="1"/>
</dbReference>
<keyword evidence="9" id="KW-1185">Reference proteome</keyword>
<dbReference type="GO" id="GO:0009277">
    <property type="term" value="C:fungal-type cell wall"/>
    <property type="evidence" value="ECO:0007669"/>
    <property type="project" value="InterPro"/>
</dbReference>
<name>A0A9P3PVI4_LYOSH</name>
<dbReference type="Proteomes" id="UP001063166">
    <property type="component" value="Unassembled WGS sequence"/>
</dbReference>
<feature type="chain" id="PRO_5040542617" description="Hydrophobin" evidence="7">
    <location>
        <begin position="21"/>
        <end position="116"/>
    </location>
</feature>
<comment type="caution">
    <text evidence="8">The sequence shown here is derived from an EMBL/GenBank/DDBJ whole genome shotgun (WGS) entry which is preliminary data.</text>
</comment>
<evidence type="ECO:0000256" key="7">
    <source>
        <dbReference type="RuleBase" id="RU365009"/>
    </source>
</evidence>
<dbReference type="EMBL" id="BRPK01000011">
    <property type="protein sequence ID" value="GLB42284.1"/>
    <property type="molecule type" value="Genomic_DNA"/>
</dbReference>
<keyword evidence="5 7" id="KW-0732">Signal</keyword>
<keyword evidence="6 7" id="KW-1015">Disulfide bond</keyword>
<dbReference type="PROSITE" id="PS00956">
    <property type="entry name" value="HYDROPHOBIN"/>
    <property type="match status" value="1"/>
</dbReference>
<comment type="subcellular location">
    <subcellularLocation>
        <location evidence="1 7">Secreted</location>
        <location evidence="1 7">Cell wall</location>
    </subcellularLocation>
</comment>
<dbReference type="InterPro" id="IPR001338">
    <property type="entry name" value="Class_I_Hydrophobin"/>
</dbReference>
<dbReference type="InterPro" id="IPR019778">
    <property type="entry name" value="Class_I_Hydrophobin_CS"/>
</dbReference>
<gene>
    <name evidence="8" type="ORF">LshimejAT787_1102990</name>
</gene>
<keyword evidence="3 7" id="KW-0134">Cell wall</keyword>
<protein>
    <recommendedName>
        <fullName evidence="7">Hydrophobin</fullName>
    </recommendedName>
</protein>
<comment type="similarity">
    <text evidence="2 7">Belongs to the fungal hydrophobin family.</text>
</comment>
<evidence type="ECO:0000256" key="6">
    <source>
        <dbReference type="ARBA" id="ARBA00023157"/>
    </source>
</evidence>
<keyword evidence="4 7" id="KW-0964">Secreted</keyword>
<evidence type="ECO:0000256" key="2">
    <source>
        <dbReference type="ARBA" id="ARBA00010446"/>
    </source>
</evidence>
<evidence type="ECO:0000313" key="9">
    <source>
        <dbReference type="Proteomes" id="UP001063166"/>
    </source>
</evidence>
<dbReference type="AlphaFoldDB" id="A0A9P3PVI4"/>
<feature type="signal peptide" evidence="7">
    <location>
        <begin position="1"/>
        <end position="20"/>
    </location>
</feature>
<organism evidence="8 9">
    <name type="scientific">Lyophyllum shimeji</name>
    <name type="common">Hon-shimeji</name>
    <name type="synonym">Tricholoma shimeji</name>
    <dbReference type="NCBI Taxonomy" id="47721"/>
    <lineage>
        <taxon>Eukaryota</taxon>
        <taxon>Fungi</taxon>
        <taxon>Dikarya</taxon>
        <taxon>Basidiomycota</taxon>
        <taxon>Agaricomycotina</taxon>
        <taxon>Agaricomycetes</taxon>
        <taxon>Agaricomycetidae</taxon>
        <taxon>Agaricales</taxon>
        <taxon>Tricholomatineae</taxon>
        <taxon>Lyophyllaceae</taxon>
        <taxon>Lyophyllum</taxon>
    </lineage>
</organism>
<dbReference type="CDD" id="cd23507">
    <property type="entry name" value="hydrophobin_I"/>
    <property type="match status" value="1"/>
</dbReference>
<evidence type="ECO:0000256" key="4">
    <source>
        <dbReference type="ARBA" id="ARBA00022525"/>
    </source>
</evidence>
<accession>A0A9P3PVI4</accession>
<sequence>MFSRVSTLFLFFVFALCASASVLPRTGGDPPAGQCNTGSIQCCNSVQQAGNPVVGILSGLLGVVLPSLTGQVGLNCSPLNVIGIGGNSCNAQPVCCTGNNFSGLLVLGCTPINLNL</sequence>
<evidence type="ECO:0000313" key="8">
    <source>
        <dbReference type="EMBL" id="GLB42284.1"/>
    </source>
</evidence>
<evidence type="ECO:0000256" key="1">
    <source>
        <dbReference type="ARBA" id="ARBA00004191"/>
    </source>
</evidence>